<organism evidence="1 2">
    <name type="scientific">Pseudomonas monteilii</name>
    <dbReference type="NCBI Taxonomy" id="76759"/>
    <lineage>
        <taxon>Bacteria</taxon>
        <taxon>Pseudomonadati</taxon>
        <taxon>Pseudomonadota</taxon>
        <taxon>Gammaproteobacteria</taxon>
        <taxon>Pseudomonadales</taxon>
        <taxon>Pseudomonadaceae</taxon>
        <taxon>Pseudomonas</taxon>
    </lineage>
</organism>
<accession>A0AAE6V518</accession>
<gene>
    <name evidence="1" type="ORF">TCK1_5379</name>
</gene>
<evidence type="ECO:0000313" key="1">
    <source>
        <dbReference type="EMBL" id="QHB30725.1"/>
    </source>
</evidence>
<proteinExistence type="predicted"/>
<protein>
    <submittedName>
        <fullName evidence="1">TnsC-like transposition protein</fullName>
    </submittedName>
</protein>
<reference evidence="1 2" key="1">
    <citation type="submission" date="2019-05" db="EMBL/GenBank/DDBJ databases">
        <title>Complete genome sequence of Pseudomonas Pseudomonas resinovorans.</title>
        <authorList>
            <person name="Chen H.-P."/>
        </authorList>
    </citation>
    <scope>NUCLEOTIDE SEQUENCE [LARGE SCALE GENOMIC DNA]</scope>
    <source>
        <strain evidence="1 2">TCU-CK1</strain>
    </source>
</reference>
<dbReference type="EMBL" id="CP040324">
    <property type="protein sequence ID" value="QHB30725.1"/>
    <property type="molecule type" value="Genomic_DNA"/>
</dbReference>
<dbReference type="AlphaFoldDB" id="A0AAE6V518"/>
<evidence type="ECO:0000313" key="2">
    <source>
        <dbReference type="Proteomes" id="UP000464593"/>
    </source>
</evidence>
<dbReference type="Proteomes" id="UP000464593">
    <property type="component" value="Chromosome"/>
</dbReference>
<sequence length="54" mass="6221">MVTDILLTLARIGLPMIYLANYSLLHKLMGRNQEDTQRLLIQPRVMQPDDPARS</sequence>
<name>A0AAE6V518_9PSED</name>